<protein>
    <submittedName>
        <fullName evidence="4">Response regulator</fullName>
    </submittedName>
</protein>
<comment type="caution">
    <text evidence="4">The sequence shown here is derived from an EMBL/GenBank/DDBJ whole genome shotgun (WGS) entry which is preliminary data.</text>
</comment>
<evidence type="ECO:0000259" key="3">
    <source>
        <dbReference type="PROSITE" id="PS50110"/>
    </source>
</evidence>
<name>A0ABT1QWI3_9GAMM</name>
<proteinExistence type="predicted"/>
<dbReference type="SUPFAM" id="SSF52172">
    <property type="entry name" value="CheY-like"/>
    <property type="match status" value="1"/>
</dbReference>
<dbReference type="PANTHER" id="PTHR44591">
    <property type="entry name" value="STRESS RESPONSE REGULATOR PROTEIN 1"/>
    <property type="match status" value="1"/>
</dbReference>
<evidence type="ECO:0000313" key="5">
    <source>
        <dbReference type="Proteomes" id="UP001165498"/>
    </source>
</evidence>
<dbReference type="InterPro" id="IPR001789">
    <property type="entry name" value="Sig_transdc_resp-reg_receiver"/>
</dbReference>
<dbReference type="InterPro" id="IPR050595">
    <property type="entry name" value="Bact_response_regulator"/>
</dbReference>
<dbReference type="Pfam" id="PF00072">
    <property type="entry name" value="Response_reg"/>
    <property type="match status" value="1"/>
</dbReference>
<dbReference type="InterPro" id="IPR011006">
    <property type="entry name" value="CheY-like_superfamily"/>
</dbReference>
<dbReference type="EMBL" id="JANFQO010000019">
    <property type="protein sequence ID" value="MCQ4166651.1"/>
    <property type="molecule type" value="Genomic_DNA"/>
</dbReference>
<keyword evidence="5" id="KW-1185">Reference proteome</keyword>
<accession>A0ABT1QWI3</accession>
<evidence type="ECO:0000256" key="1">
    <source>
        <dbReference type="ARBA" id="ARBA00022553"/>
    </source>
</evidence>
<sequence length="130" mass="14160">MGGSVPWQGGRTVIVDDNMTAATMLADFLRLIGHDSEVLPVTSVQDIAANILRRAPDVAFLDISLAGLDGCEIAGLLRARGCTSHLIAITGFGDPDDFERSRRAGFDEHWTKPLDVERIERFMAAPPRRA</sequence>
<dbReference type="Gene3D" id="3.40.50.2300">
    <property type="match status" value="1"/>
</dbReference>
<gene>
    <name evidence="4" type="ORF">NM961_18205</name>
</gene>
<organism evidence="4 5">
    <name type="scientific">Tahibacter harae</name>
    <dbReference type="NCBI Taxonomy" id="2963937"/>
    <lineage>
        <taxon>Bacteria</taxon>
        <taxon>Pseudomonadati</taxon>
        <taxon>Pseudomonadota</taxon>
        <taxon>Gammaproteobacteria</taxon>
        <taxon>Lysobacterales</taxon>
        <taxon>Rhodanobacteraceae</taxon>
        <taxon>Tahibacter</taxon>
    </lineage>
</organism>
<evidence type="ECO:0000256" key="2">
    <source>
        <dbReference type="PROSITE-ProRule" id="PRU00169"/>
    </source>
</evidence>
<dbReference type="SMART" id="SM00448">
    <property type="entry name" value="REC"/>
    <property type="match status" value="1"/>
</dbReference>
<reference evidence="4" key="1">
    <citation type="submission" date="2022-07" db="EMBL/GenBank/DDBJ databases">
        <title>Tahibacter sp., a new gammaproteobacterium isolated from the silt sample collected at pig farm.</title>
        <authorList>
            <person name="Chen H."/>
        </authorList>
    </citation>
    <scope>NUCLEOTIDE SEQUENCE</scope>
    <source>
        <strain evidence="4">P2K</strain>
    </source>
</reference>
<dbReference type="RefSeq" id="WP_255915839.1">
    <property type="nucleotide sequence ID" value="NZ_JANFQO010000019.1"/>
</dbReference>
<feature type="domain" description="Response regulatory" evidence="3">
    <location>
        <begin position="11"/>
        <end position="127"/>
    </location>
</feature>
<keyword evidence="1 2" id="KW-0597">Phosphoprotein</keyword>
<feature type="modified residue" description="4-aspartylphosphate" evidence="2">
    <location>
        <position position="62"/>
    </location>
</feature>
<dbReference type="PROSITE" id="PS50110">
    <property type="entry name" value="RESPONSE_REGULATORY"/>
    <property type="match status" value="1"/>
</dbReference>
<dbReference type="Proteomes" id="UP001165498">
    <property type="component" value="Unassembled WGS sequence"/>
</dbReference>
<dbReference type="PANTHER" id="PTHR44591:SF3">
    <property type="entry name" value="RESPONSE REGULATORY DOMAIN-CONTAINING PROTEIN"/>
    <property type="match status" value="1"/>
</dbReference>
<evidence type="ECO:0000313" key="4">
    <source>
        <dbReference type="EMBL" id="MCQ4166651.1"/>
    </source>
</evidence>